<evidence type="ECO:0000313" key="5">
    <source>
        <dbReference type="EMBL" id="MCD2493573.1"/>
    </source>
</evidence>
<dbReference type="CDD" id="cd01392">
    <property type="entry name" value="HTH_LacI"/>
    <property type="match status" value="1"/>
</dbReference>
<evidence type="ECO:0000256" key="3">
    <source>
        <dbReference type="ARBA" id="ARBA00023163"/>
    </source>
</evidence>
<dbReference type="GO" id="GO:0003700">
    <property type="term" value="F:DNA-binding transcription factor activity"/>
    <property type="evidence" value="ECO:0007669"/>
    <property type="project" value="TreeGrafter"/>
</dbReference>
<dbReference type="Gene3D" id="1.10.260.40">
    <property type="entry name" value="lambda repressor-like DNA-binding domains"/>
    <property type="match status" value="1"/>
</dbReference>
<organism evidence="5 6">
    <name type="scientific">Lientehia hominis</name>
    <dbReference type="NCBI Taxonomy" id="2897778"/>
    <lineage>
        <taxon>Bacteria</taxon>
        <taxon>Bacillati</taxon>
        <taxon>Bacillota</taxon>
        <taxon>Clostridia</taxon>
        <taxon>Lachnospirales</taxon>
        <taxon>Lachnospiraceae</taxon>
        <taxon>Lientehia</taxon>
    </lineage>
</organism>
<dbReference type="InterPro" id="IPR046335">
    <property type="entry name" value="LacI/GalR-like_sensor"/>
</dbReference>
<evidence type="ECO:0000313" key="6">
    <source>
        <dbReference type="Proteomes" id="UP001299265"/>
    </source>
</evidence>
<keyword evidence="2 5" id="KW-0238">DNA-binding</keyword>
<reference evidence="5 6" key="1">
    <citation type="submission" date="2021-11" db="EMBL/GenBank/DDBJ databases">
        <title>Lacrimispora sp. nov. NSJ-141 isolated from human feces.</title>
        <authorList>
            <person name="Abdugheni R."/>
        </authorList>
    </citation>
    <scope>NUCLEOTIDE SEQUENCE [LARGE SCALE GENOMIC DNA]</scope>
    <source>
        <strain evidence="5 6">NSJ-141</strain>
    </source>
</reference>
<dbReference type="InterPro" id="IPR000843">
    <property type="entry name" value="HTH_LacI"/>
</dbReference>
<dbReference type="EMBL" id="JAJNOR010000010">
    <property type="protein sequence ID" value="MCD2493573.1"/>
    <property type="molecule type" value="Genomic_DNA"/>
</dbReference>
<dbReference type="SMART" id="SM00354">
    <property type="entry name" value="HTH_LACI"/>
    <property type="match status" value="1"/>
</dbReference>
<dbReference type="Pfam" id="PF13377">
    <property type="entry name" value="Peripla_BP_3"/>
    <property type="match status" value="1"/>
</dbReference>
<keyword evidence="6" id="KW-1185">Reference proteome</keyword>
<sequence length="328" mass="36647">MNINEIAELAGVSRATVSRYLNDGYVSGEKKDRIREVIERTGYKPSAQAQMLRTKRTKLIGVIIPKINSDAVGRMVAGIGEALNRKGFMMILANTSNDIREELKYLSLFKDNQVDGVILIGTVFTKKHKELLREYKVPVVILGQRLAGYSCVYQDDYRAAKELMEKMLPSASKIGYLGVTQKDEAAGLSRKRGFEEALKKYQCSCPPEWHREVAFSMEAAYEQAKDLFHEAPDIDTVFCATDTIAAGAITLLREKGKRIPEDVQLAGFGDTAMGKALTPKLTTVHFYYKRSGIEAADMLIEHLTSGEAVCREIKMGFEIVEEDSIRTK</sequence>
<accession>A0AAP2W8I9</accession>
<dbReference type="Pfam" id="PF00356">
    <property type="entry name" value="LacI"/>
    <property type="match status" value="1"/>
</dbReference>
<feature type="domain" description="HTH lacI-type" evidence="4">
    <location>
        <begin position="1"/>
        <end position="54"/>
    </location>
</feature>
<dbReference type="PANTHER" id="PTHR30146">
    <property type="entry name" value="LACI-RELATED TRANSCRIPTIONAL REPRESSOR"/>
    <property type="match status" value="1"/>
</dbReference>
<dbReference type="GO" id="GO:0000976">
    <property type="term" value="F:transcription cis-regulatory region binding"/>
    <property type="evidence" value="ECO:0007669"/>
    <property type="project" value="TreeGrafter"/>
</dbReference>
<dbReference type="SUPFAM" id="SSF53822">
    <property type="entry name" value="Periplasmic binding protein-like I"/>
    <property type="match status" value="1"/>
</dbReference>
<dbReference type="Gene3D" id="3.40.50.2300">
    <property type="match status" value="2"/>
</dbReference>
<dbReference type="PROSITE" id="PS50932">
    <property type="entry name" value="HTH_LACI_2"/>
    <property type="match status" value="1"/>
</dbReference>
<gene>
    <name evidence="5" type="ORF">LQE92_13240</name>
</gene>
<proteinExistence type="predicted"/>
<dbReference type="InterPro" id="IPR010982">
    <property type="entry name" value="Lambda_DNA-bd_dom_sf"/>
</dbReference>
<evidence type="ECO:0000256" key="2">
    <source>
        <dbReference type="ARBA" id="ARBA00023125"/>
    </source>
</evidence>
<evidence type="ECO:0000256" key="1">
    <source>
        <dbReference type="ARBA" id="ARBA00023015"/>
    </source>
</evidence>
<evidence type="ECO:0000259" key="4">
    <source>
        <dbReference type="PROSITE" id="PS50932"/>
    </source>
</evidence>
<dbReference type="SUPFAM" id="SSF47413">
    <property type="entry name" value="lambda repressor-like DNA-binding domains"/>
    <property type="match status" value="1"/>
</dbReference>
<name>A0AAP2W8I9_9FIRM</name>
<dbReference type="CDD" id="cd01542">
    <property type="entry name" value="PBP1_TreR-like"/>
    <property type="match status" value="1"/>
</dbReference>
<dbReference type="PANTHER" id="PTHR30146:SF154">
    <property type="entry name" value="TRANSCRIPTION REGULATOR, MEMBER OF GALR FAMILY"/>
    <property type="match status" value="1"/>
</dbReference>
<dbReference type="PROSITE" id="PS00356">
    <property type="entry name" value="HTH_LACI_1"/>
    <property type="match status" value="1"/>
</dbReference>
<keyword evidence="1" id="KW-0805">Transcription regulation</keyword>
<dbReference type="InterPro" id="IPR028082">
    <property type="entry name" value="Peripla_BP_I"/>
</dbReference>
<keyword evidence="3" id="KW-0804">Transcription</keyword>
<dbReference type="RefSeq" id="WP_231063421.1">
    <property type="nucleotide sequence ID" value="NZ_JAJNOR010000010.1"/>
</dbReference>
<dbReference type="Proteomes" id="UP001299265">
    <property type="component" value="Unassembled WGS sequence"/>
</dbReference>
<comment type="caution">
    <text evidence="5">The sequence shown here is derived from an EMBL/GenBank/DDBJ whole genome shotgun (WGS) entry which is preliminary data.</text>
</comment>
<dbReference type="AlphaFoldDB" id="A0AAP2W8I9"/>
<protein>
    <submittedName>
        <fullName evidence="5">LacI family DNA-binding transcriptional regulator</fullName>
    </submittedName>
</protein>